<keyword evidence="2" id="KW-1185">Reference proteome</keyword>
<name>A0A7U7JQN1_9STAP</name>
<dbReference type="EMBL" id="CVOU01000003">
    <property type="protein sequence ID" value="CRI11914.1"/>
    <property type="molecule type" value="Genomic_DNA"/>
</dbReference>
<accession>A0A7U7JQN1</accession>
<comment type="caution">
    <text evidence="1">The sequence shown here is derived from an EMBL/GenBank/DDBJ whole genome shotgun (WGS) entry which is preliminary data.</text>
</comment>
<gene>
    <name evidence="1" type="ORF">BN1326_110008</name>
</gene>
<reference evidence="1 2" key="1">
    <citation type="submission" date="2015-04" db="EMBL/GenBank/DDBJ databases">
        <authorList>
            <person name="Cao L."/>
            <person name="Gao C.H."/>
        </authorList>
    </citation>
    <scope>NUCLEOTIDE SEQUENCE [LARGE SCALE GENOMIC DNA]</scope>
    <source>
        <strain evidence="1 2">SH3</strain>
    </source>
</reference>
<dbReference type="Proteomes" id="UP000236509">
    <property type="component" value="Unassembled WGS sequence"/>
</dbReference>
<protein>
    <submittedName>
        <fullName evidence="1">Uncharacterized protein</fullName>
    </submittedName>
</protein>
<dbReference type="AlphaFoldDB" id="A0A7U7JQN1"/>
<organism evidence="1 2">
    <name type="scientific">Staphylococcus argenteus</name>
    <dbReference type="NCBI Taxonomy" id="985002"/>
    <lineage>
        <taxon>Bacteria</taxon>
        <taxon>Bacillati</taxon>
        <taxon>Bacillota</taxon>
        <taxon>Bacilli</taxon>
        <taxon>Bacillales</taxon>
        <taxon>Staphylococcaceae</taxon>
        <taxon>Staphylococcus</taxon>
    </lineage>
</organism>
<proteinExistence type="predicted"/>
<evidence type="ECO:0000313" key="1">
    <source>
        <dbReference type="EMBL" id="CRI11914.1"/>
    </source>
</evidence>
<sequence length="39" mass="4793">MINVFISKNISFHEHSNSYNYYKVIVFYINILFISEKYI</sequence>
<evidence type="ECO:0000313" key="2">
    <source>
        <dbReference type="Proteomes" id="UP000236509"/>
    </source>
</evidence>